<proteinExistence type="inferred from homology"/>
<evidence type="ECO:0000256" key="2">
    <source>
        <dbReference type="ARBA" id="ARBA00022857"/>
    </source>
</evidence>
<dbReference type="InterPro" id="IPR036291">
    <property type="entry name" value="NAD(P)-bd_dom_sf"/>
</dbReference>
<dbReference type="EMBL" id="JAGPYM010000010">
    <property type="protein sequence ID" value="KAH6889837.1"/>
    <property type="molecule type" value="Genomic_DNA"/>
</dbReference>
<keyword evidence="2" id="KW-0521">NADP</keyword>
<comment type="similarity">
    <text evidence="1">Belongs to the short-chain dehydrogenases/reductases (SDR) family.</text>
</comment>
<dbReference type="PRINTS" id="PR00081">
    <property type="entry name" value="GDHRDH"/>
</dbReference>
<comment type="caution">
    <text evidence="4">The sequence shown here is derived from an EMBL/GenBank/DDBJ whole genome shotgun (WGS) entry which is preliminary data.</text>
</comment>
<dbReference type="Pfam" id="PF00106">
    <property type="entry name" value="adh_short"/>
    <property type="match status" value="1"/>
</dbReference>
<sequence length="339" mass="36993">MPTEWDPLGDMPNLHGKVAVVTGGNTGIGLATVKFLALRGAKVYVAARSEDKAKKAIQSLVTAHLEIDQAQLSWLPLDLSDLKSVVRAADYLKGEETKLDLLINNAGMATGSVETLGDGWEMTMAINHVGHFVLTNGVLPLLKAAVAQKDADVRVVTVTSSAMYAMLPPNYEFNFTSSSFLQKPTKNHPWQWRYLQSHIFHVDMIRYSVSKAANAMFAQELQRIFDEQRLPILSISVHPGGVATDGVMTIGTGLFRALVKSAFITTDQGAITSVFAATATEVRKNPSKYGGKYLEPYGKIAAPHQILKNQAAVKGMWDNTTTGVNSYFKKQGLPILQSW</sequence>
<organism evidence="4 5">
    <name type="scientific">Thelonectria olida</name>
    <dbReference type="NCBI Taxonomy" id="1576542"/>
    <lineage>
        <taxon>Eukaryota</taxon>
        <taxon>Fungi</taxon>
        <taxon>Dikarya</taxon>
        <taxon>Ascomycota</taxon>
        <taxon>Pezizomycotina</taxon>
        <taxon>Sordariomycetes</taxon>
        <taxon>Hypocreomycetidae</taxon>
        <taxon>Hypocreales</taxon>
        <taxon>Nectriaceae</taxon>
        <taxon>Thelonectria</taxon>
    </lineage>
</organism>
<dbReference type="Proteomes" id="UP000777438">
    <property type="component" value="Unassembled WGS sequence"/>
</dbReference>
<keyword evidence="3" id="KW-0560">Oxidoreductase</keyword>
<name>A0A9P8W3T8_9HYPO</name>
<evidence type="ECO:0000313" key="4">
    <source>
        <dbReference type="EMBL" id="KAH6889837.1"/>
    </source>
</evidence>
<reference evidence="4 5" key="1">
    <citation type="journal article" date="2021" name="Nat. Commun.">
        <title>Genetic determinants of endophytism in the Arabidopsis root mycobiome.</title>
        <authorList>
            <person name="Mesny F."/>
            <person name="Miyauchi S."/>
            <person name="Thiergart T."/>
            <person name="Pickel B."/>
            <person name="Atanasova L."/>
            <person name="Karlsson M."/>
            <person name="Huettel B."/>
            <person name="Barry K.W."/>
            <person name="Haridas S."/>
            <person name="Chen C."/>
            <person name="Bauer D."/>
            <person name="Andreopoulos W."/>
            <person name="Pangilinan J."/>
            <person name="LaButti K."/>
            <person name="Riley R."/>
            <person name="Lipzen A."/>
            <person name="Clum A."/>
            <person name="Drula E."/>
            <person name="Henrissat B."/>
            <person name="Kohler A."/>
            <person name="Grigoriev I.V."/>
            <person name="Martin F.M."/>
            <person name="Hacquard S."/>
        </authorList>
    </citation>
    <scope>NUCLEOTIDE SEQUENCE [LARGE SCALE GENOMIC DNA]</scope>
    <source>
        <strain evidence="4 5">MPI-CAGE-CH-0241</strain>
    </source>
</reference>
<keyword evidence="5" id="KW-1185">Reference proteome</keyword>
<evidence type="ECO:0000313" key="5">
    <source>
        <dbReference type="Proteomes" id="UP000777438"/>
    </source>
</evidence>
<protein>
    <submittedName>
        <fullName evidence="4">Daunorubicin C-13 ketoreductase</fullName>
    </submittedName>
</protein>
<dbReference type="GO" id="GO:0016491">
    <property type="term" value="F:oxidoreductase activity"/>
    <property type="evidence" value="ECO:0007669"/>
    <property type="project" value="UniProtKB-KW"/>
</dbReference>
<accession>A0A9P8W3T8</accession>
<dbReference type="SUPFAM" id="SSF51735">
    <property type="entry name" value="NAD(P)-binding Rossmann-fold domains"/>
    <property type="match status" value="1"/>
</dbReference>
<dbReference type="OrthoDB" id="191139at2759"/>
<dbReference type="AlphaFoldDB" id="A0A9P8W3T8"/>
<evidence type="ECO:0000256" key="3">
    <source>
        <dbReference type="ARBA" id="ARBA00023002"/>
    </source>
</evidence>
<dbReference type="PANTHER" id="PTHR24320">
    <property type="entry name" value="RETINOL DEHYDROGENASE"/>
    <property type="match status" value="1"/>
</dbReference>
<dbReference type="PANTHER" id="PTHR24320:SF282">
    <property type="entry name" value="WW DOMAIN-CONTAINING OXIDOREDUCTASE"/>
    <property type="match status" value="1"/>
</dbReference>
<dbReference type="InterPro" id="IPR002347">
    <property type="entry name" value="SDR_fam"/>
</dbReference>
<evidence type="ECO:0000256" key="1">
    <source>
        <dbReference type="ARBA" id="ARBA00006484"/>
    </source>
</evidence>
<gene>
    <name evidence="4" type="ORF">B0T10DRAFT_561417</name>
</gene>
<dbReference type="Gene3D" id="3.40.50.720">
    <property type="entry name" value="NAD(P)-binding Rossmann-like Domain"/>
    <property type="match status" value="1"/>
</dbReference>